<dbReference type="InterPro" id="IPR011990">
    <property type="entry name" value="TPR-like_helical_dom_sf"/>
</dbReference>
<keyword evidence="1" id="KW-0677">Repeat</keyword>
<dbReference type="InterPro" id="IPR002885">
    <property type="entry name" value="PPR_rpt"/>
</dbReference>
<dbReference type="Gene3D" id="1.25.40.10">
    <property type="entry name" value="Tetratricopeptide repeat domain"/>
    <property type="match status" value="5"/>
</dbReference>
<evidence type="ECO:0000256" key="2">
    <source>
        <dbReference type="PROSITE-ProRule" id="PRU00708"/>
    </source>
</evidence>
<dbReference type="Proteomes" id="UP000663842">
    <property type="component" value="Unassembled WGS sequence"/>
</dbReference>
<dbReference type="Pfam" id="PF14432">
    <property type="entry name" value="DYW_deaminase"/>
    <property type="match status" value="1"/>
</dbReference>
<accession>A0A819ZZA7</accession>
<evidence type="ECO:0000313" key="5">
    <source>
        <dbReference type="Proteomes" id="UP000663842"/>
    </source>
</evidence>
<name>A0A819ZZA7_9BILA</name>
<dbReference type="PANTHER" id="PTHR47928:SF190">
    <property type="entry name" value="PENTACOTRIPEPTIDE-REPEAT REGION OF PRORP DOMAIN-CONTAINING PROTEIN"/>
    <property type="match status" value="1"/>
</dbReference>
<dbReference type="Pfam" id="PF01535">
    <property type="entry name" value="PPR"/>
    <property type="match status" value="11"/>
</dbReference>
<gene>
    <name evidence="4" type="ORF">UXM345_LOCUS26630</name>
</gene>
<protein>
    <recommendedName>
        <fullName evidence="3">FIP-RBD domain-containing protein</fullName>
    </recommendedName>
</protein>
<dbReference type="GO" id="GO:0008270">
    <property type="term" value="F:zinc ion binding"/>
    <property type="evidence" value="ECO:0007669"/>
    <property type="project" value="InterPro"/>
</dbReference>
<dbReference type="PROSITE" id="PS51375">
    <property type="entry name" value="PPR"/>
    <property type="match status" value="1"/>
</dbReference>
<dbReference type="EMBL" id="CAJOBF010005491">
    <property type="protein sequence ID" value="CAF4177145.1"/>
    <property type="molecule type" value="Genomic_DNA"/>
</dbReference>
<evidence type="ECO:0000256" key="1">
    <source>
        <dbReference type="ARBA" id="ARBA00022737"/>
    </source>
</evidence>
<dbReference type="PROSITE" id="PS51511">
    <property type="entry name" value="FIP_RBD"/>
    <property type="match status" value="1"/>
</dbReference>
<dbReference type="FunFam" id="1.25.40.10:FF:000158">
    <property type="entry name" value="pentatricopeptide repeat-containing protein At2g33680"/>
    <property type="match status" value="1"/>
</dbReference>
<dbReference type="PANTHER" id="PTHR47928">
    <property type="entry name" value="REPEAT-CONTAINING PROTEIN, PUTATIVE-RELATED"/>
    <property type="match status" value="1"/>
</dbReference>
<dbReference type="InterPro" id="IPR050421">
    <property type="entry name" value="PPR"/>
</dbReference>
<evidence type="ECO:0000259" key="3">
    <source>
        <dbReference type="PROSITE" id="PS51511"/>
    </source>
</evidence>
<feature type="repeat" description="PPR" evidence="2">
    <location>
        <begin position="226"/>
        <end position="260"/>
    </location>
</feature>
<dbReference type="InterPro" id="IPR019018">
    <property type="entry name" value="Rab-bd_FIP-RBD"/>
</dbReference>
<feature type="domain" description="FIP-RBD" evidence="3">
    <location>
        <begin position="880"/>
        <end position="942"/>
    </location>
</feature>
<dbReference type="NCBIfam" id="TIGR00756">
    <property type="entry name" value="PPR"/>
    <property type="match status" value="5"/>
</dbReference>
<reference evidence="4" key="1">
    <citation type="submission" date="2021-02" db="EMBL/GenBank/DDBJ databases">
        <authorList>
            <person name="Nowell W R."/>
        </authorList>
    </citation>
    <scope>NUCLEOTIDE SEQUENCE</scope>
</reference>
<evidence type="ECO:0000313" key="4">
    <source>
        <dbReference type="EMBL" id="CAF4177145.1"/>
    </source>
</evidence>
<dbReference type="InterPro" id="IPR032867">
    <property type="entry name" value="DYW_dom"/>
</dbReference>
<sequence length="948" mass="107139">MLSNILINNYLKFVIPASRRLASTQTNDNIGARMKMLNDNKEYIKVLELFDTFNEKNINECSNWTIIQALKACTQTSDVQRGLKIHHLISSRLKHDPYVLPSLIHFYMQCGDVNHAQLLFDTSTKKTVPMYGAMMKGYIKNNLPKKAIDIFDEIKNLNEITITLLFNACAQLGTEKELNLLKTISSKIPNSYFLSPYVLTSLIDAFMKCGDVTNAQLLFNKSTKKTLFTYGAMMKGYIKNNLPKEAIDIFDEIKDPDEITITLVFNACAQLGSEKELNLLKTISSKIPNSYFKSSNVLTSLIDAFMKCGDITSAESLFDTSTNKTISMYGAMMKGYIQNRSPTKAIDLFREIKDPDEITITLVFNACAQLGSEKELNLLKTISSKIPNSFYGDPYVLTSLIDAFMKCGDAASAKSLFVKSTKKTLSMYGTMMKSFIVNDLEEEAIAIFNEIHLDELHRENHSEKQMKLLSEMKSDRFEANIIIYLCLLKALAKLGMLEKAQSFVEQIPGPFLADYRIESALIHMWGKVGSVDAARRIFEAISQRNHIGWTAMINSYGLNGMGIEAVKLFHQMPKELINDITYTSVLNACSHSGLVDAARSMFNNIQTKTDIIYTAMIDCLSRAAAFDEAQQLIEQFERDHAPALPIYMALLSGARNQKNSKLAQEVVDRIRKLFPDVKGSLLPASILLANTYASSGDIEKATNIKIELHKSGAKKKAGATLTEFDGKIWKFRAHDRSHPNSDEIHEQVDRMSKKLIEYGYKYDASWVVRPREADETVESLLCGHSERLAMVLHFIRDRKPKRIQLTKNLRICGDCHQFTKLAALVFQCEIIIDHTSSNRNTNTTLPDILGQQSAKNITPFTPKKLVNKGLFVLGYADVKKTPINPKIRQELDYLDREELLHVISYQLDLLKRRDTRVKDLEHYTDGLLGKIDEQCPTILQVGSSLKRK</sequence>
<comment type="caution">
    <text evidence="4">The sequence shown here is derived from an EMBL/GenBank/DDBJ whole genome shotgun (WGS) entry which is preliminary data.</text>
</comment>
<proteinExistence type="predicted"/>
<dbReference type="GO" id="GO:0048731">
    <property type="term" value="P:system development"/>
    <property type="evidence" value="ECO:0007669"/>
    <property type="project" value="UniProtKB-ARBA"/>
</dbReference>
<organism evidence="4 5">
    <name type="scientific">Rotaria magnacalcarata</name>
    <dbReference type="NCBI Taxonomy" id="392030"/>
    <lineage>
        <taxon>Eukaryota</taxon>
        <taxon>Metazoa</taxon>
        <taxon>Spiralia</taxon>
        <taxon>Gnathifera</taxon>
        <taxon>Rotifera</taxon>
        <taxon>Eurotatoria</taxon>
        <taxon>Bdelloidea</taxon>
        <taxon>Philodinida</taxon>
        <taxon>Philodinidae</taxon>
        <taxon>Rotaria</taxon>
    </lineage>
</organism>
<dbReference type="AlphaFoldDB" id="A0A819ZZA7"/>
<dbReference type="Gene3D" id="1.20.5.2440">
    <property type="match status" value="1"/>
</dbReference>